<dbReference type="PANTHER" id="PTHR21294">
    <property type="entry name" value="ELECTRON TRANSFER FLAVOPROTEIN BETA-SUBUNIT"/>
    <property type="match status" value="1"/>
</dbReference>
<sequence length="228" mass="24509">IGQYDEFAMEAALRIKDKAGGKITILSLGNKLVRDVIKKTLAVGGDELILLEDEAFEEGDSWSTAYALAMAIKKIGEYDLIFCGRQSSDWDAGQVGLGIAEILGIPAVTLARKLEVTDAKLKVERVIPDGYEVVEVGFPALITVTSELGSLRYPALKGIMAAAKKQPTIWKPADIGLELSQVGAAGRRVELAKLFQPVKEVKCEIIGGETLVEAGVNLATKLREAKII</sequence>
<accession>X1I9G8</accession>
<protein>
    <recommendedName>
        <fullName evidence="1">Electron transfer flavoprotein alpha/beta-subunit N-terminal domain-containing protein</fullName>
    </recommendedName>
</protein>
<dbReference type="EMBL" id="BARU01026714">
    <property type="protein sequence ID" value="GAH65920.1"/>
    <property type="molecule type" value="Genomic_DNA"/>
</dbReference>
<gene>
    <name evidence="2" type="ORF">S03H2_42873</name>
</gene>
<proteinExistence type="predicted"/>
<dbReference type="PANTHER" id="PTHR21294:SF17">
    <property type="entry name" value="PROTEIN FIXA"/>
    <property type="match status" value="1"/>
</dbReference>
<reference evidence="2" key="1">
    <citation type="journal article" date="2014" name="Front. Microbiol.">
        <title>High frequency of phylogenetically diverse reductive dehalogenase-homologous genes in deep subseafloor sedimentary metagenomes.</title>
        <authorList>
            <person name="Kawai M."/>
            <person name="Futagami T."/>
            <person name="Toyoda A."/>
            <person name="Takaki Y."/>
            <person name="Nishi S."/>
            <person name="Hori S."/>
            <person name="Arai W."/>
            <person name="Tsubouchi T."/>
            <person name="Morono Y."/>
            <person name="Uchiyama I."/>
            <person name="Ito T."/>
            <person name="Fujiyama A."/>
            <person name="Inagaki F."/>
            <person name="Takami H."/>
        </authorList>
    </citation>
    <scope>NUCLEOTIDE SEQUENCE</scope>
    <source>
        <strain evidence="2">Expedition CK06-06</strain>
    </source>
</reference>
<dbReference type="SUPFAM" id="SSF52402">
    <property type="entry name" value="Adenine nucleotide alpha hydrolases-like"/>
    <property type="match status" value="1"/>
</dbReference>
<name>X1I9G8_9ZZZZ</name>
<comment type="caution">
    <text evidence="2">The sequence shown here is derived from an EMBL/GenBank/DDBJ whole genome shotgun (WGS) entry which is preliminary data.</text>
</comment>
<dbReference type="AlphaFoldDB" id="X1I9G8"/>
<dbReference type="Gene3D" id="3.40.50.620">
    <property type="entry name" value="HUPs"/>
    <property type="match status" value="1"/>
</dbReference>
<dbReference type="InterPro" id="IPR012255">
    <property type="entry name" value="ETF_b"/>
</dbReference>
<dbReference type="InterPro" id="IPR014729">
    <property type="entry name" value="Rossmann-like_a/b/a_fold"/>
</dbReference>
<dbReference type="CDD" id="cd01714">
    <property type="entry name" value="ETF_beta"/>
    <property type="match status" value="1"/>
</dbReference>
<evidence type="ECO:0000259" key="1">
    <source>
        <dbReference type="SMART" id="SM00893"/>
    </source>
</evidence>
<feature type="domain" description="Electron transfer flavoprotein alpha/beta-subunit N-terminal" evidence="1">
    <location>
        <begin position="1"/>
        <end position="179"/>
    </location>
</feature>
<feature type="non-terminal residue" evidence="2">
    <location>
        <position position="1"/>
    </location>
</feature>
<evidence type="ECO:0000313" key="2">
    <source>
        <dbReference type="EMBL" id="GAH65920.1"/>
    </source>
</evidence>
<dbReference type="Pfam" id="PF01012">
    <property type="entry name" value="ETF"/>
    <property type="match status" value="1"/>
</dbReference>
<dbReference type="InterPro" id="IPR014730">
    <property type="entry name" value="ETF_a/b_N"/>
</dbReference>
<organism evidence="2">
    <name type="scientific">marine sediment metagenome</name>
    <dbReference type="NCBI Taxonomy" id="412755"/>
    <lineage>
        <taxon>unclassified sequences</taxon>
        <taxon>metagenomes</taxon>
        <taxon>ecological metagenomes</taxon>
    </lineage>
</organism>
<dbReference type="GO" id="GO:0009055">
    <property type="term" value="F:electron transfer activity"/>
    <property type="evidence" value="ECO:0007669"/>
    <property type="project" value="InterPro"/>
</dbReference>
<dbReference type="SMART" id="SM00893">
    <property type="entry name" value="ETF"/>
    <property type="match status" value="1"/>
</dbReference>
<dbReference type="InterPro" id="IPR033948">
    <property type="entry name" value="ETF_beta_N"/>
</dbReference>
<dbReference type="PIRSF" id="PIRSF000090">
    <property type="entry name" value="Beta-ETF"/>
    <property type="match status" value="1"/>
</dbReference>